<evidence type="ECO:0000313" key="3">
    <source>
        <dbReference type="Proteomes" id="UP000244722"/>
    </source>
</evidence>
<gene>
    <name evidence="2" type="ORF">B9Z19DRAFT_1136788</name>
</gene>
<dbReference type="AlphaFoldDB" id="A0A2T6ZB78"/>
<feature type="compositionally biased region" description="Acidic residues" evidence="1">
    <location>
        <begin position="92"/>
        <end position="107"/>
    </location>
</feature>
<proteinExistence type="predicted"/>
<organism evidence="2 3">
    <name type="scientific">Tuber borchii</name>
    <name type="common">White truffle</name>
    <dbReference type="NCBI Taxonomy" id="42251"/>
    <lineage>
        <taxon>Eukaryota</taxon>
        <taxon>Fungi</taxon>
        <taxon>Dikarya</taxon>
        <taxon>Ascomycota</taxon>
        <taxon>Pezizomycotina</taxon>
        <taxon>Pezizomycetes</taxon>
        <taxon>Pezizales</taxon>
        <taxon>Tuberaceae</taxon>
        <taxon>Tuber</taxon>
    </lineage>
</organism>
<evidence type="ECO:0000313" key="2">
    <source>
        <dbReference type="EMBL" id="PUU72750.1"/>
    </source>
</evidence>
<evidence type="ECO:0000256" key="1">
    <source>
        <dbReference type="SAM" id="MobiDB-lite"/>
    </source>
</evidence>
<keyword evidence="3" id="KW-1185">Reference proteome</keyword>
<accession>A0A2T6ZB78</accession>
<protein>
    <submittedName>
        <fullName evidence="2">Uncharacterized protein</fullName>
    </submittedName>
</protein>
<dbReference type="Proteomes" id="UP000244722">
    <property type="component" value="Unassembled WGS sequence"/>
</dbReference>
<feature type="region of interest" description="Disordered" evidence="1">
    <location>
        <begin position="62"/>
        <end position="107"/>
    </location>
</feature>
<reference evidence="2 3" key="1">
    <citation type="submission" date="2017-04" db="EMBL/GenBank/DDBJ databases">
        <title>Draft genome sequence of Tuber borchii Vittad., a whitish edible truffle.</title>
        <authorList>
            <consortium name="DOE Joint Genome Institute"/>
            <person name="Murat C."/>
            <person name="Kuo A."/>
            <person name="Barry K.W."/>
            <person name="Clum A."/>
            <person name="Dockter R.B."/>
            <person name="Fauchery L."/>
            <person name="Iotti M."/>
            <person name="Kohler A."/>
            <person name="Labutti K."/>
            <person name="Lindquist E.A."/>
            <person name="Lipzen A."/>
            <person name="Ohm R.A."/>
            <person name="Wang M."/>
            <person name="Grigoriev I.V."/>
            <person name="Zambonelli A."/>
            <person name="Martin F.M."/>
        </authorList>
    </citation>
    <scope>NUCLEOTIDE SEQUENCE [LARGE SCALE GENOMIC DNA]</scope>
    <source>
        <strain evidence="2 3">Tbo3840</strain>
    </source>
</reference>
<dbReference type="EMBL" id="NESQ01000471">
    <property type="protein sequence ID" value="PUU72750.1"/>
    <property type="molecule type" value="Genomic_DNA"/>
</dbReference>
<name>A0A2T6ZB78_TUBBO</name>
<comment type="caution">
    <text evidence="2">The sequence shown here is derived from an EMBL/GenBank/DDBJ whole genome shotgun (WGS) entry which is preliminary data.</text>
</comment>
<dbReference type="STRING" id="42251.A0A2T6ZB78"/>
<sequence>MGNTYTNPQPEGVKHVLQPTAPFPEINAIRPSGQRTVGKLYLHSVFRELAYRAMMEKRSSQFTMASARPSVDSALRKRGFPSPGEAPVDGLGLEELDTDGENEMADGMDEGHKVWRDMKARKYGIVGSGLDGWVAGLETRVW</sequence>